<evidence type="ECO:0000256" key="1">
    <source>
        <dbReference type="SAM" id="MobiDB-lite"/>
    </source>
</evidence>
<organism evidence="2 3">
    <name type="scientific">Rhizoclosmatium globosum</name>
    <dbReference type="NCBI Taxonomy" id="329046"/>
    <lineage>
        <taxon>Eukaryota</taxon>
        <taxon>Fungi</taxon>
        <taxon>Fungi incertae sedis</taxon>
        <taxon>Chytridiomycota</taxon>
        <taxon>Chytridiomycota incertae sedis</taxon>
        <taxon>Chytridiomycetes</taxon>
        <taxon>Chytridiales</taxon>
        <taxon>Chytriomycetaceae</taxon>
        <taxon>Rhizoclosmatium</taxon>
    </lineage>
</organism>
<dbReference type="Proteomes" id="UP000193642">
    <property type="component" value="Unassembled WGS sequence"/>
</dbReference>
<dbReference type="AlphaFoldDB" id="A0A1Y2CTB9"/>
<evidence type="ECO:0000313" key="3">
    <source>
        <dbReference type="Proteomes" id="UP000193642"/>
    </source>
</evidence>
<accession>A0A1Y2CTB9</accession>
<dbReference type="STRING" id="329046.A0A1Y2CTB9"/>
<gene>
    <name evidence="2" type="ORF">BCR33DRAFT_846780</name>
</gene>
<evidence type="ECO:0000313" key="2">
    <source>
        <dbReference type="EMBL" id="ORY50232.1"/>
    </source>
</evidence>
<proteinExistence type="predicted"/>
<comment type="caution">
    <text evidence="2">The sequence shown here is derived from an EMBL/GenBank/DDBJ whole genome shotgun (WGS) entry which is preliminary data.</text>
</comment>
<reference evidence="2 3" key="1">
    <citation type="submission" date="2016-07" db="EMBL/GenBank/DDBJ databases">
        <title>Pervasive Adenine N6-methylation of Active Genes in Fungi.</title>
        <authorList>
            <consortium name="DOE Joint Genome Institute"/>
            <person name="Mondo S.J."/>
            <person name="Dannebaum R.O."/>
            <person name="Kuo R.C."/>
            <person name="Labutti K."/>
            <person name="Haridas S."/>
            <person name="Kuo A."/>
            <person name="Salamov A."/>
            <person name="Ahrendt S.R."/>
            <person name="Lipzen A."/>
            <person name="Sullivan W."/>
            <person name="Andreopoulos W.B."/>
            <person name="Clum A."/>
            <person name="Lindquist E."/>
            <person name="Daum C."/>
            <person name="Ramamoorthy G.K."/>
            <person name="Gryganskyi A."/>
            <person name="Culley D."/>
            <person name="Magnuson J.K."/>
            <person name="James T.Y."/>
            <person name="O'Malley M.A."/>
            <person name="Stajich J.E."/>
            <person name="Spatafora J.W."/>
            <person name="Visel A."/>
            <person name="Grigoriev I.V."/>
        </authorList>
    </citation>
    <scope>NUCLEOTIDE SEQUENCE [LARGE SCALE GENOMIC DNA]</scope>
    <source>
        <strain evidence="2 3">JEL800</strain>
    </source>
</reference>
<name>A0A1Y2CTB9_9FUNG</name>
<dbReference type="EMBL" id="MCGO01000007">
    <property type="protein sequence ID" value="ORY50232.1"/>
    <property type="molecule type" value="Genomic_DNA"/>
</dbReference>
<feature type="region of interest" description="Disordered" evidence="1">
    <location>
        <begin position="160"/>
        <end position="187"/>
    </location>
</feature>
<keyword evidence="3" id="KW-1185">Reference proteome</keyword>
<protein>
    <submittedName>
        <fullName evidence="2">Uncharacterized protein</fullName>
    </submittedName>
</protein>
<dbReference type="OrthoDB" id="415230at2759"/>
<sequence>MFEFPQVVQLATSHGLTLLCHNETSRVAIFQYPSDISQWKVNVYYTTQTVATVINHPVKGRTQLFRRNVSLADLGKIFQNARVHTGKGYYRLSDLGSGNVKLEPFVVATIGDDDQYDEETALKKQLISLEEQTKVVKELLDVFEQKRKREAEEALRIQKEREAREESQRVERERQRRLEEEREGERIQKAERARKLKKRGSTVDWSLCYAEHIPKTMDSTKCLALSPSGGYAVISDDGDSGHHSIPDNIADVLAKQHHKNLDYFYFGPNGDYYIQKTNGKRFWSFPEGRQKDFDNQLSVKWVEFMAFGQNGSYYVKFSDGSSSWCNVPDELNRILKSPASKNRTVCSVWLSNLGDGFCIIFEDGGCTFQGVTFPKRLYDTLINPNVRVKQLLYMESNRTFIVRYS</sequence>